<keyword evidence="2" id="KW-1185">Reference proteome</keyword>
<organism evidence="1 2">
    <name type="scientific">Lactuca sativa</name>
    <name type="common">Garden lettuce</name>
    <dbReference type="NCBI Taxonomy" id="4236"/>
    <lineage>
        <taxon>Eukaryota</taxon>
        <taxon>Viridiplantae</taxon>
        <taxon>Streptophyta</taxon>
        <taxon>Embryophyta</taxon>
        <taxon>Tracheophyta</taxon>
        <taxon>Spermatophyta</taxon>
        <taxon>Magnoliopsida</taxon>
        <taxon>eudicotyledons</taxon>
        <taxon>Gunneridae</taxon>
        <taxon>Pentapetalae</taxon>
        <taxon>asterids</taxon>
        <taxon>campanulids</taxon>
        <taxon>Asterales</taxon>
        <taxon>Asteraceae</taxon>
        <taxon>Cichorioideae</taxon>
        <taxon>Cichorieae</taxon>
        <taxon>Lactucinae</taxon>
        <taxon>Lactuca</taxon>
    </lineage>
</organism>
<comment type="caution">
    <text evidence="1">The sequence shown here is derived from an EMBL/GenBank/DDBJ whole genome shotgun (WGS) entry which is preliminary data.</text>
</comment>
<dbReference type="EMBL" id="NBSK02000008">
    <property type="protein sequence ID" value="KAJ0194610.1"/>
    <property type="molecule type" value="Genomic_DNA"/>
</dbReference>
<proteinExistence type="predicted"/>
<dbReference type="AlphaFoldDB" id="A0A9R1UXI4"/>
<evidence type="ECO:0000313" key="2">
    <source>
        <dbReference type="Proteomes" id="UP000235145"/>
    </source>
</evidence>
<name>A0A9R1UXI4_LACSA</name>
<accession>A0A9R1UXI4</accession>
<reference evidence="1 2" key="1">
    <citation type="journal article" date="2017" name="Nat. Commun.">
        <title>Genome assembly with in vitro proximity ligation data and whole-genome triplication in lettuce.</title>
        <authorList>
            <person name="Reyes-Chin-Wo S."/>
            <person name="Wang Z."/>
            <person name="Yang X."/>
            <person name="Kozik A."/>
            <person name="Arikit S."/>
            <person name="Song C."/>
            <person name="Xia L."/>
            <person name="Froenicke L."/>
            <person name="Lavelle D.O."/>
            <person name="Truco M.J."/>
            <person name="Xia R."/>
            <person name="Zhu S."/>
            <person name="Xu C."/>
            <person name="Xu H."/>
            <person name="Xu X."/>
            <person name="Cox K."/>
            <person name="Korf I."/>
            <person name="Meyers B.C."/>
            <person name="Michelmore R.W."/>
        </authorList>
    </citation>
    <scope>NUCLEOTIDE SEQUENCE [LARGE SCALE GENOMIC DNA]</scope>
    <source>
        <strain evidence="2">cv. Salinas</strain>
        <tissue evidence="1">Seedlings</tissue>
    </source>
</reference>
<sequence>MNIISDDLFTNTDFRKRFPKHFWDSNRKPNVFEVDKTTSRYKRKYIKQVFSVHTRMLVEIKTEEKEINYSCELFKRMGLLCKHDFTIMMICGVKEITERDDKKKLALFVEKQKMLLKEFESESDYTSAGLKNKTDGEVECKLMCVSIPIPKEINIHVPQVQSNNAYGINKRSPSACEVAYENSKKEHRMCSGCVKRVPHNLRTCPQDPTP</sequence>
<evidence type="ECO:0008006" key="3">
    <source>
        <dbReference type="Google" id="ProtNLM"/>
    </source>
</evidence>
<gene>
    <name evidence="1" type="ORF">LSAT_V11C800444930</name>
</gene>
<dbReference type="Proteomes" id="UP000235145">
    <property type="component" value="Unassembled WGS sequence"/>
</dbReference>
<protein>
    <recommendedName>
        <fullName evidence="3">Protein FAR1-RELATED SEQUENCE</fullName>
    </recommendedName>
</protein>
<evidence type="ECO:0000313" key="1">
    <source>
        <dbReference type="EMBL" id="KAJ0194610.1"/>
    </source>
</evidence>